<dbReference type="AlphaFoldDB" id="A0A6P5F3M9"/>
<dbReference type="Proteomes" id="UP000515123">
    <property type="component" value="Linkage group 6"/>
</dbReference>
<dbReference type="InterPro" id="IPR001305">
    <property type="entry name" value="HSP_DnaJ_Cys-rich_dom"/>
</dbReference>
<dbReference type="PANTHER" id="PTHR43096">
    <property type="entry name" value="DNAJ HOMOLOG 1, MITOCHONDRIAL-RELATED"/>
    <property type="match status" value="1"/>
</dbReference>
<feature type="region of interest" description="Disordered" evidence="6">
    <location>
        <begin position="1"/>
        <end position="20"/>
    </location>
</feature>
<evidence type="ECO:0000313" key="9">
    <source>
        <dbReference type="Proteomes" id="UP000515123"/>
    </source>
</evidence>
<sequence length="489" mass="54055">MRRLRWPRFTPSRSLSPGSRRMMSSAFLDHARDRARKGGIRQFLGPFSYLSSSSLCRVGAGVDERCHGCIESTVFTSIRGFHATAPLGVIEKDYYAILGVSKDANKDDIKKAFHALAKKYHPDANKNNPAAKRKFQEIRDAYEILSDSEKRAQYDREFSKGTEKVRYSADDTSGFRRTYRDPFSDFRTSNQDPFSDTFYKIFSEVFEDDRDIYADDAEVVVNLSFSEAAKGCIKQVAFGAKVLCDSCYGRGHPVSAKPSICPTCNGVGRVTVFPFTTTCGSCRGSGKIIKDYCLKCKGSGVVDGVKNVNVSIPAGVDSGDTIRVPEAGNSGRHGVHPGSLYIKLQVSKDPVFVRDGADIHVETCISFTQAILGGKVEVPTLTGKTQVKIPKGVQPGQVIVLRGRGLPKQVGLVDHGDQHVRFRVHFPSSVSERQRELLEEFAMEEAMQENIRFAEGSWWQQLIGNLTGPKFMLGIALILLLNLLLSKSV</sequence>
<reference evidence="10" key="2">
    <citation type="submission" date="2025-08" db="UniProtKB">
        <authorList>
            <consortium name="RefSeq"/>
        </authorList>
    </citation>
    <scope>IDENTIFICATION</scope>
    <source>
        <tissue evidence="10">Leaf</tissue>
    </source>
</reference>
<dbReference type="Gene3D" id="1.10.287.110">
    <property type="entry name" value="DnaJ domain"/>
    <property type="match status" value="1"/>
</dbReference>
<dbReference type="Gene3D" id="6.20.20.10">
    <property type="match status" value="2"/>
</dbReference>
<organism evidence="9 10">
    <name type="scientific">Ananas comosus</name>
    <name type="common">Pineapple</name>
    <name type="synonym">Ananas ananas</name>
    <dbReference type="NCBI Taxonomy" id="4615"/>
    <lineage>
        <taxon>Eukaryota</taxon>
        <taxon>Viridiplantae</taxon>
        <taxon>Streptophyta</taxon>
        <taxon>Embryophyta</taxon>
        <taxon>Tracheophyta</taxon>
        <taxon>Spermatophyta</taxon>
        <taxon>Magnoliopsida</taxon>
        <taxon>Liliopsida</taxon>
        <taxon>Poales</taxon>
        <taxon>Bromeliaceae</taxon>
        <taxon>Bromelioideae</taxon>
        <taxon>Ananas</taxon>
    </lineage>
</organism>
<dbReference type="GO" id="GO:0005524">
    <property type="term" value="F:ATP binding"/>
    <property type="evidence" value="ECO:0007669"/>
    <property type="project" value="InterPro"/>
</dbReference>
<dbReference type="Pfam" id="PF00226">
    <property type="entry name" value="DnaJ"/>
    <property type="match status" value="1"/>
</dbReference>
<reference evidence="9" key="1">
    <citation type="journal article" date="2015" name="Nat. Genet.">
        <title>The pineapple genome and the evolution of CAM photosynthesis.</title>
        <authorList>
            <person name="Ming R."/>
            <person name="VanBuren R."/>
            <person name="Wai C.M."/>
            <person name="Tang H."/>
            <person name="Schatz M.C."/>
            <person name="Bowers J.E."/>
            <person name="Lyons E."/>
            <person name="Wang M.L."/>
            <person name="Chen J."/>
            <person name="Biggers E."/>
            <person name="Zhang J."/>
            <person name="Huang L."/>
            <person name="Zhang L."/>
            <person name="Miao W."/>
            <person name="Zhang J."/>
            <person name="Ye Z."/>
            <person name="Miao C."/>
            <person name="Lin Z."/>
            <person name="Wang H."/>
            <person name="Zhou H."/>
            <person name="Yim W.C."/>
            <person name="Priest H.D."/>
            <person name="Zheng C."/>
            <person name="Woodhouse M."/>
            <person name="Edger P.P."/>
            <person name="Guyot R."/>
            <person name="Guo H.B."/>
            <person name="Guo H."/>
            <person name="Zheng G."/>
            <person name="Singh R."/>
            <person name="Sharma A."/>
            <person name="Min X."/>
            <person name="Zheng Y."/>
            <person name="Lee H."/>
            <person name="Gurtowski J."/>
            <person name="Sedlazeck F.J."/>
            <person name="Harkess A."/>
            <person name="McKain M.R."/>
            <person name="Liao Z."/>
            <person name="Fang J."/>
            <person name="Liu J."/>
            <person name="Zhang X."/>
            <person name="Zhang Q."/>
            <person name="Hu W."/>
            <person name="Qin Y."/>
            <person name="Wang K."/>
            <person name="Chen L.Y."/>
            <person name="Shirley N."/>
            <person name="Lin Y.R."/>
            <person name="Liu L.Y."/>
            <person name="Hernandez A.G."/>
            <person name="Wright C.L."/>
            <person name="Bulone V."/>
            <person name="Tuskan G.A."/>
            <person name="Heath K."/>
            <person name="Zee F."/>
            <person name="Moore P.H."/>
            <person name="Sunkar R."/>
            <person name="Leebens-Mack J.H."/>
            <person name="Mockler T."/>
            <person name="Bennetzen J.L."/>
            <person name="Freeling M."/>
            <person name="Sankoff D."/>
            <person name="Paterson A.H."/>
            <person name="Zhu X."/>
            <person name="Yang X."/>
            <person name="Smith J.A."/>
            <person name="Cushman J.C."/>
            <person name="Paull R.E."/>
            <person name="Yu Q."/>
        </authorList>
    </citation>
    <scope>NUCLEOTIDE SEQUENCE [LARGE SCALE GENOMIC DNA]</scope>
    <source>
        <strain evidence="9">cv. F153</strain>
    </source>
</reference>
<feature type="zinc finger region" description="CR-type" evidence="5">
    <location>
        <begin position="231"/>
        <end position="305"/>
    </location>
</feature>
<evidence type="ECO:0000256" key="4">
    <source>
        <dbReference type="ARBA" id="ARBA00022833"/>
    </source>
</evidence>
<dbReference type="CDD" id="cd10719">
    <property type="entry name" value="DnaJ_zf"/>
    <property type="match status" value="1"/>
</dbReference>
<dbReference type="InterPro" id="IPR018253">
    <property type="entry name" value="DnaJ_domain_CS"/>
</dbReference>
<evidence type="ECO:0000256" key="6">
    <source>
        <dbReference type="SAM" id="MobiDB-lite"/>
    </source>
</evidence>
<evidence type="ECO:0000256" key="1">
    <source>
        <dbReference type="ARBA" id="ARBA00022723"/>
    </source>
</evidence>
<dbReference type="GO" id="GO:0042026">
    <property type="term" value="P:protein refolding"/>
    <property type="evidence" value="ECO:0007669"/>
    <property type="project" value="TreeGrafter"/>
</dbReference>
<dbReference type="InterPro" id="IPR036410">
    <property type="entry name" value="HSP_DnaJ_Cys-rich_dom_sf"/>
</dbReference>
<evidence type="ECO:0000259" key="8">
    <source>
        <dbReference type="PROSITE" id="PS51188"/>
    </source>
</evidence>
<dbReference type="CDD" id="cd10747">
    <property type="entry name" value="DnaJ_C"/>
    <property type="match status" value="1"/>
</dbReference>
<keyword evidence="1 5" id="KW-0479">Metal-binding</keyword>
<keyword evidence="2" id="KW-0677">Repeat</keyword>
<dbReference type="Gene3D" id="2.60.260.20">
    <property type="entry name" value="Urease metallochaperone UreE, N-terminal domain"/>
    <property type="match status" value="2"/>
</dbReference>
<dbReference type="SMART" id="SM00271">
    <property type="entry name" value="DnaJ"/>
    <property type="match status" value="1"/>
</dbReference>
<keyword evidence="9" id="KW-1185">Reference proteome</keyword>
<dbReference type="GO" id="GO:0031072">
    <property type="term" value="F:heat shock protein binding"/>
    <property type="evidence" value="ECO:0007669"/>
    <property type="project" value="InterPro"/>
</dbReference>
<feature type="domain" description="J" evidence="7">
    <location>
        <begin position="93"/>
        <end position="158"/>
    </location>
</feature>
<protein>
    <submittedName>
        <fullName evidence="10">Chaperone protein dnaJ 1, mitochondrial</fullName>
    </submittedName>
</protein>
<keyword evidence="4 5" id="KW-0862">Zinc</keyword>
<dbReference type="NCBIfam" id="NF008035">
    <property type="entry name" value="PRK10767.1"/>
    <property type="match status" value="1"/>
</dbReference>
<dbReference type="PROSITE" id="PS51188">
    <property type="entry name" value="ZF_CR"/>
    <property type="match status" value="1"/>
</dbReference>
<dbReference type="InterPro" id="IPR008971">
    <property type="entry name" value="HSP40/DnaJ_pept-bd"/>
</dbReference>
<evidence type="ECO:0000256" key="3">
    <source>
        <dbReference type="ARBA" id="ARBA00022771"/>
    </source>
</evidence>
<name>A0A6P5F3M9_ANACO</name>
<gene>
    <name evidence="10" type="primary">LOC109711541</name>
</gene>
<dbReference type="GO" id="GO:0051082">
    <property type="term" value="F:unfolded protein binding"/>
    <property type="evidence" value="ECO:0007669"/>
    <property type="project" value="InterPro"/>
</dbReference>
<evidence type="ECO:0000256" key="5">
    <source>
        <dbReference type="PROSITE-ProRule" id="PRU00546"/>
    </source>
</evidence>
<accession>A0A6P5F3M9</accession>
<dbReference type="Pfam" id="PF01556">
    <property type="entry name" value="DnaJ_C"/>
    <property type="match status" value="1"/>
</dbReference>
<feature type="domain" description="CR-type" evidence="8">
    <location>
        <begin position="231"/>
        <end position="305"/>
    </location>
</feature>
<dbReference type="GeneID" id="109711541"/>
<dbReference type="SUPFAM" id="SSF57938">
    <property type="entry name" value="DnaJ/Hsp40 cysteine-rich domain"/>
    <property type="match status" value="1"/>
</dbReference>
<dbReference type="FunFam" id="2.60.260.20:FF:000005">
    <property type="entry name" value="Chaperone protein dnaJ 1, mitochondrial"/>
    <property type="match status" value="1"/>
</dbReference>
<dbReference type="InterPro" id="IPR001623">
    <property type="entry name" value="DnaJ_domain"/>
</dbReference>
<dbReference type="InterPro" id="IPR036869">
    <property type="entry name" value="J_dom_sf"/>
</dbReference>
<dbReference type="SUPFAM" id="SSF46565">
    <property type="entry name" value="Chaperone J-domain"/>
    <property type="match status" value="1"/>
</dbReference>
<dbReference type="PROSITE" id="PS50076">
    <property type="entry name" value="DNAJ_2"/>
    <property type="match status" value="1"/>
</dbReference>
<dbReference type="PANTHER" id="PTHR43096:SF36">
    <property type="entry name" value="CHAPERONE PROTEIN DNAJ 1, MITOCHONDRIAL"/>
    <property type="match status" value="1"/>
</dbReference>
<evidence type="ECO:0000313" key="10">
    <source>
        <dbReference type="RefSeq" id="XP_020090247.1"/>
    </source>
</evidence>
<dbReference type="Pfam" id="PF00684">
    <property type="entry name" value="DnaJ_CXXCXGXG"/>
    <property type="match status" value="1"/>
</dbReference>
<dbReference type="GO" id="GO:0008270">
    <property type="term" value="F:zinc ion binding"/>
    <property type="evidence" value="ECO:0007669"/>
    <property type="project" value="UniProtKB-KW"/>
</dbReference>
<proteinExistence type="inferred from homology"/>
<dbReference type="SUPFAM" id="SSF49493">
    <property type="entry name" value="HSP40/DnaJ peptide-binding domain"/>
    <property type="match status" value="2"/>
</dbReference>
<evidence type="ECO:0000259" key="7">
    <source>
        <dbReference type="PROSITE" id="PS50076"/>
    </source>
</evidence>
<dbReference type="PRINTS" id="PR00625">
    <property type="entry name" value="JDOMAIN"/>
</dbReference>
<dbReference type="CDD" id="cd06257">
    <property type="entry name" value="DnaJ"/>
    <property type="match status" value="1"/>
</dbReference>
<dbReference type="GO" id="GO:0009408">
    <property type="term" value="P:response to heat"/>
    <property type="evidence" value="ECO:0007669"/>
    <property type="project" value="InterPro"/>
</dbReference>
<dbReference type="GO" id="GO:0005783">
    <property type="term" value="C:endoplasmic reticulum"/>
    <property type="evidence" value="ECO:0007669"/>
    <property type="project" value="UniProtKB-ARBA"/>
</dbReference>
<dbReference type="OrthoDB" id="10256793at2759"/>
<evidence type="ECO:0000256" key="2">
    <source>
        <dbReference type="ARBA" id="ARBA00022737"/>
    </source>
</evidence>
<dbReference type="PROSITE" id="PS00636">
    <property type="entry name" value="DNAJ_1"/>
    <property type="match status" value="1"/>
</dbReference>
<dbReference type="HAMAP" id="MF_01152">
    <property type="entry name" value="DnaJ"/>
    <property type="match status" value="1"/>
</dbReference>
<dbReference type="InterPro" id="IPR012724">
    <property type="entry name" value="DnaJ"/>
</dbReference>
<dbReference type="RefSeq" id="XP_020090247.1">
    <property type="nucleotide sequence ID" value="XM_020234658.1"/>
</dbReference>
<keyword evidence="3 5" id="KW-0863">Zinc-finger</keyword>
<dbReference type="InterPro" id="IPR002939">
    <property type="entry name" value="DnaJ_C"/>
</dbReference>